<proteinExistence type="predicted"/>
<accession>A0A915KIA1</accession>
<dbReference type="GO" id="GO:0080008">
    <property type="term" value="C:Cul4-RING E3 ubiquitin ligase complex"/>
    <property type="evidence" value="ECO:0007669"/>
    <property type="project" value="TreeGrafter"/>
</dbReference>
<keyword evidence="1" id="KW-1185">Reference proteome</keyword>
<protein>
    <submittedName>
        <fullName evidence="2">Uncharacterized protein</fullName>
    </submittedName>
</protein>
<evidence type="ECO:0000313" key="1">
    <source>
        <dbReference type="Proteomes" id="UP000887565"/>
    </source>
</evidence>
<dbReference type="GO" id="GO:1990756">
    <property type="term" value="F:ubiquitin-like ligase-substrate adaptor activity"/>
    <property type="evidence" value="ECO:0007669"/>
    <property type="project" value="TreeGrafter"/>
</dbReference>
<dbReference type="PANTHER" id="PTHR22874:SF1">
    <property type="entry name" value="ACTIVATING MOLECULE IN BECN1-REGULATED AUTOPHAGY PROTEIN 1"/>
    <property type="match status" value="1"/>
</dbReference>
<reference evidence="2" key="1">
    <citation type="submission" date="2022-11" db="UniProtKB">
        <authorList>
            <consortium name="WormBaseParasite"/>
        </authorList>
    </citation>
    <scope>IDENTIFICATION</scope>
</reference>
<dbReference type="AlphaFoldDB" id="A0A915KIA1"/>
<sequence>MLHPQAFIFRVEEYTSRGEMIFPDQQLRSTFTNIFDQMSISLHHTVDLLSSTSFDFDDRKNAFDLHRSVNRVIAGDLIGTGDVAVANNILDMTCRIQYWNLINDQPPAGLIDMSNVILSCCKLNNDNSVDISEDGRLLAAFVENETAAANDSNLWAHTLLKVVSLLPDSRGVVLYQKIF</sequence>
<dbReference type="GO" id="GO:0000045">
    <property type="term" value="P:autophagosome assembly"/>
    <property type="evidence" value="ECO:0007669"/>
    <property type="project" value="TreeGrafter"/>
</dbReference>
<dbReference type="GO" id="GO:0000423">
    <property type="term" value="P:mitophagy"/>
    <property type="evidence" value="ECO:0007669"/>
    <property type="project" value="TreeGrafter"/>
</dbReference>
<organism evidence="1 2">
    <name type="scientific">Romanomermis culicivorax</name>
    <name type="common">Nematode worm</name>
    <dbReference type="NCBI Taxonomy" id="13658"/>
    <lineage>
        <taxon>Eukaryota</taxon>
        <taxon>Metazoa</taxon>
        <taxon>Ecdysozoa</taxon>
        <taxon>Nematoda</taxon>
        <taxon>Enoplea</taxon>
        <taxon>Dorylaimia</taxon>
        <taxon>Mermithida</taxon>
        <taxon>Mermithoidea</taxon>
        <taxon>Mermithidae</taxon>
        <taxon>Romanomermis</taxon>
    </lineage>
</organism>
<evidence type="ECO:0000313" key="2">
    <source>
        <dbReference type="WBParaSite" id="nRc.2.0.1.t37726-RA"/>
    </source>
</evidence>
<dbReference type="WBParaSite" id="nRc.2.0.1.t37726-RA">
    <property type="protein sequence ID" value="nRc.2.0.1.t37726-RA"/>
    <property type="gene ID" value="nRc.2.0.1.g37726"/>
</dbReference>
<dbReference type="PANTHER" id="PTHR22874">
    <property type="entry name" value="ACTIVATING MOLECULE IN BECN1-REGULATED AUTOPHAGY PROTEIN 1"/>
    <property type="match status" value="1"/>
</dbReference>
<name>A0A915KIA1_ROMCU</name>
<dbReference type="Proteomes" id="UP000887565">
    <property type="component" value="Unplaced"/>
</dbReference>
<dbReference type="InterPro" id="IPR052596">
    <property type="entry name" value="AMBRA1_autophagy"/>
</dbReference>